<dbReference type="Proteomes" id="UP000813461">
    <property type="component" value="Unassembled WGS sequence"/>
</dbReference>
<evidence type="ECO:0000256" key="1">
    <source>
        <dbReference type="SAM" id="MobiDB-lite"/>
    </source>
</evidence>
<organism evidence="2 3">
    <name type="scientific">Paraphoma chrysanthemicola</name>
    <dbReference type="NCBI Taxonomy" id="798071"/>
    <lineage>
        <taxon>Eukaryota</taxon>
        <taxon>Fungi</taxon>
        <taxon>Dikarya</taxon>
        <taxon>Ascomycota</taxon>
        <taxon>Pezizomycotina</taxon>
        <taxon>Dothideomycetes</taxon>
        <taxon>Pleosporomycetidae</taxon>
        <taxon>Pleosporales</taxon>
        <taxon>Pleosporineae</taxon>
        <taxon>Phaeosphaeriaceae</taxon>
        <taxon>Paraphoma</taxon>
    </lineage>
</organism>
<dbReference type="OrthoDB" id="4828117at2759"/>
<sequence>MTINWQDKNVQDRLLIAVIASVDNKISVAEIARLYGGDMTYNAVENYLRKFRREAKDMKDDAAGRDGPAPSPARPRTKKASNVTPKKPGVKTGRVTKKQTPTTKVKTEAFDEEDLLAGGDKDGGIGAYAGAGEAEYDGYGEEV</sequence>
<proteinExistence type="predicted"/>
<dbReference type="AlphaFoldDB" id="A0A8K0R4Y4"/>
<reference evidence="2" key="1">
    <citation type="journal article" date="2021" name="Nat. Commun.">
        <title>Genetic determinants of endophytism in the Arabidopsis root mycobiome.</title>
        <authorList>
            <person name="Mesny F."/>
            <person name="Miyauchi S."/>
            <person name="Thiergart T."/>
            <person name="Pickel B."/>
            <person name="Atanasova L."/>
            <person name="Karlsson M."/>
            <person name="Huettel B."/>
            <person name="Barry K.W."/>
            <person name="Haridas S."/>
            <person name="Chen C."/>
            <person name="Bauer D."/>
            <person name="Andreopoulos W."/>
            <person name="Pangilinan J."/>
            <person name="LaButti K."/>
            <person name="Riley R."/>
            <person name="Lipzen A."/>
            <person name="Clum A."/>
            <person name="Drula E."/>
            <person name="Henrissat B."/>
            <person name="Kohler A."/>
            <person name="Grigoriev I.V."/>
            <person name="Martin F.M."/>
            <person name="Hacquard S."/>
        </authorList>
    </citation>
    <scope>NUCLEOTIDE SEQUENCE</scope>
    <source>
        <strain evidence="2">MPI-SDFR-AT-0120</strain>
    </source>
</reference>
<accession>A0A8K0R4Y4</accession>
<name>A0A8K0R4Y4_9PLEO</name>
<gene>
    <name evidence="2" type="ORF">FB567DRAFT_628638</name>
</gene>
<evidence type="ECO:0000313" key="3">
    <source>
        <dbReference type="Proteomes" id="UP000813461"/>
    </source>
</evidence>
<keyword evidence="3" id="KW-1185">Reference proteome</keyword>
<evidence type="ECO:0000313" key="2">
    <source>
        <dbReference type="EMBL" id="KAH7087725.1"/>
    </source>
</evidence>
<dbReference type="EMBL" id="JAGMVJ010000009">
    <property type="protein sequence ID" value="KAH7087725.1"/>
    <property type="molecule type" value="Genomic_DNA"/>
</dbReference>
<feature type="region of interest" description="Disordered" evidence="1">
    <location>
        <begin position="58"/>
        <end position="123"/>
    </location>
</feature>
<comment type="caution">
    <text evidence="2">The sequence shown here is derived from an EMBL/GenBank/DDBJ whole genome shotgun (WGS) entry which is preliminary data.</text>
</comment>
<protein>
    <submittedName>
        <fullName evidence="2">Uncharacterized protein</fullName>
    </submittedName>
</protein>